<dbReference type="Gene3D" id="3.40.50.2020">
    <property type="match status" value="1"/>
</dbReference>
<evidence type="ECO:0000256" key="1">
    <source>
        <dbReference type="ARBA" id="ARBA00006478"/>
    </source>
</evidence>
<organism evidence="3 4">
    <name type="scientific">Caenorhabditis remanei</name>
    <name type="common">Caenorhabditis vulgaris</name>
    <dbReference type="NCBI Taxonomy" id="31234"/>
    <lineage>
        <taxon>Eukaryota</taxon>
        <taxon>Metazoa</taxon>
        <taxon>Ecdysozoa</taxon>
        <taxon>Nematoda</taxon>
        <taxon>Chromadorea</taxon>
        <taxon>Rhabditida</taxon>
        <taxon>Rhabditina</taxon>
        <taxon>Rhabditomorpha</taxon>
        <taxon>Rhabditoidea</taxon>
        <taxon>Rhabditidae</taxon>
        <taxon>Peloderinae</taxon>
        <taxon>Caenorhabditis</taxon>
    </lineage>
</organism>
<sequence length="379" mass="42944">MISVHHKTTVLISMKLALPTTSPLPRSVKNTKFPSDEELAYLRSLRHPGYDGFWVMHQTYAVTIANHMQSNTNISLDGAMTISMKIFEQDRKAMAGRERNVVSCQESAPRVLIFRFPSSPINYDFCAPQDYSFDQYGAGPSNITPSLSPPRSVKNTKFPFDEELAYLRKYAEVAEDFNFERLNLDVKTFGIKWGLIVGKGHALTIHKAPDNGSKFFVTEFKLIKSVEDLEQFIHPILQSAQSAKKLLGIPNVAVFSGSSGADHIITMELHASQIQGFFDIPVDNLYAEPAILKYIKESIPNWQTHQSSFHQMLEKMANQEVLLKAHECDADKEIALQEISNIHQEKFSISEYAEKIRNLGTYAYDYLEATSRDHLMSKE</sequence>
<dbReference type="EMBL" id="WUAV01000003">
    <property type="protein sequence ID" value="KAF1762889.1"/>
    <property type="molecule type" value="Genomic_DNA"/>
</dbReference>
<dbReference type="RefSeq" id="XP_053587833.1">
    <property type="nucleotide sequence ID" value="XM_053728256.1"/>
</dbReference>
<dbReference type="GeneID" id="9798225"/>
<reference evidence="3 4" key="1">
    <citation type="submission" date="2019-12" db="EMBL/GenBank/DDBJ databases">
        <title>Chromosome-level assembly of the Caenorhabditis remanei genome.</title>
        <authorList>
            <person name="Teterina A.A."/>
            <person name="Willis J.H."/>
            <person name="Phillips P.C."/>
        </authorList>
    </citation>
    <scope>NUCLEOTIDE SEQUENCE [LARGE SCALE GENOMIC DNA]</scope>
    <source>
        <strain evidence="3 4">PX506</strain>
        <tissue evidence="3">Whole organism</tissue>
    </source>
</reference>
<dbReference type="InterPro" id="IPR005946">
    <property type="entry name" value="Rib-P_diPkinase"/>
</dbReference>
<comment type="similarity">
    <text evidence="1">Belongs to the ribose-phosphate pyrophosphokinase family.</text>
</comment>
<gene>
    <name evidence="3" type="ORF">GCK72_011153</name>
</gene>
<dbReference type="FunFam" id="3.40.50.2020:FF:000014">
    <property type="entry name" value="Ribose-phosphate pyrophosphokinase 1"/>
    <property type="match status" value="1"/>
</dbReference>
<keyword evidence="2" id="KW-0545">Nucleotide biosynthesis</keyword>
<dbReference type="AlphaFoldDB" id="A0A6A5H754"/>
<dbReference type="Proteomes" id="UP000483820">
    <property type="component" value="Chromosome III"/>
</dbReference>
<dbReference type="GO" id="GO:0006015">
    <property type="term" value="P:5-phosphoribose 1-diphosphate biosynthetic process"/>
    <property type="evidence" value="ECO:0007669"/>
    <property type="project" value="TreeGrafter"/>
</dbReference>
<comment type="caution">
    <text evidence="3">The sequence shown here is derived from an EMBL/GenBank/DDBJ whole genome shotgun (WGS) entry which is preliminary data.</text>
</comment>
<dbReference type="GO" id="GO:0004749">
    <property type="term" value="F:ribose phosphate diphosphokinase activity"/>
    <property type="evidence" value="ECO:0007669"/>
    <property type="project" value="TreeGrafter"/>
</dbReference>
<dbReference type="PANTHER" id="PTHR10210:SF57">
    <property type="entry name" value="RIBOSE-PHOSPHATE DIPHOSPHOKINASE"/>
    <property type="match status" value="1"/>
</dbReference>
<dbReference type="GO" id="GO:0005737">
    <property type="term" value="C:cytoplasm"/>
    <property type="evidence" value="ECO:0007669"/>
    <property type="project" value="TreeGrafter"/>
</dbReference>
<evidence type="ECO:0000313" key="4">
    <source>
        <dbReference type="Proteomes" id="UP000483820"/>
    </source>
</evidence>
<dbReference type="SUPFAM" id="SSF53271">
    <property type="entry name" value="PRTase-like"/>
    <property type="match status" value="1"/>
</dbReference>
<dbReference type="GO" id="GO:0002189">
    <property type="term" value="C:ribose phosphate diphosphokinase complex"/>
    <property type="evidence" value="ECO:0007669"/>
    <property type="project" value="TreeGrafter"/>
</dbReference>
<dbReference type="CTD" id="9798225"/>
<dbReference type="GO" id="GO:0000287">
    <property type="term" value="F:magnesium ion binding"/>
    <property type="evidence" value="ECO:0007669"/>
    <property type="project" value="InterPro"/>
</dbReference>
<dbReference type="PANTHER" id="PTHR10210">
    <property type="entry name" value="RIBOSE-PHOSPHATE DIPHOSPHOKINASE FAMILY MEMBER"/>
    <property type="match status" value="1"/>
</dbReference>
<accession>A0A6A5H754</accession>
<dbReference type="GO" id="GO:0006164">
    <property type="term" value="P:purine nucleotide biosynthetic process"/>
    <property type="evidence" value="ECO:0007669"/>
    <property type="project" value="TreeGrafter"/>
</dbReference>
<dbReference type="InterPro" id="IPR029057">
    <property type="entry name" value="PRTase-like"/>
</dbReference>
<protein>
    <submittedName>
        <fullName evidence="3">Uncharacterized protein</fullName>
    </submittedName>
</protein>
<evidence type="ECO:0000313" key="3">
    <source>
        <dbReference type="EMBL" id="KAF1762889.1"/>
    </source>
</evidence>
<name>A0A6A5H754_CAERE</name>
<dbReference type="KEGG" id="crq:GCK72_011153"/>
<evidence type="ECO:0000256" key="2">
    <source>
        <dbReference type="ARBA" id="ARBA00022727"/>
    </source>
</evidence>
<proteinExistence type="inferred from homology"/>
<dbReference type="GO" id="GO:0005524">
    <property type="term" value="F:ATP binding"/>
    <property type="evidence" value="ECO:0007669"/>
    <property type="project" value="TreeGrafter"/>
</dbReference>